<proteinExistence type="predicted"/>
<accession>A0A0E9PNW4</accession>
<dbReference type="EMBL" id="GBXM01102363">
    <property type="protein sequence ID" value="JAH06214.1"/>
    <property type="molecule type" value="Transcribed_RNA"/>
</dbReference>
<reference evidence="1" key="2">
    <citation type="journal article" date="2015" name="Fish Shellfish Immunol.">
        <title>Early steps in the European eel (Anguilla anguilla)-Vibrio vulnificus interaction in the gills: Role of the RtxA13 toxin.</title>
        <authorList>
            <person name="Callol A."/>
            <person name="Pajuelo D."/>
            <person name="Ebbesson L."/>
            <person name="Teles M."/>
            <person name="MacKenzie S."/>
            <person name="Amaro C."/>
        </authorList>
    </citation>
    <scope>NUCLEOTIDE SEQUENCE</scope>
</reference>
<sequence length="12" mass="1453">MSGRLRPVFSFR</sequence>
<evidence type="ECO:0000313" key="1">
    <source>
        <dbReference type="EMBL" id="JAH06214.1"/>
    </source>
</evidence>
<protein>
    <submittedName>
        <fullName evidence="1">Uncharacterized protein</fullName>
    </submittedName>
</protein>
<name>A0A0E9PNW4_ANGAN</name>
<reference evidence="1" key="1">
    <citation type="submission" date="2014-11" db="EMBL/GenBank/DDBJ databases">
        <authorList>
            <person name="Amaro Gonzalez C."/>
        </authorList>
    </citation>
    <scope>NUCLEOTIDE SEQUENCE</scope>
</reference>
<organism evidence="1">
    <name type="scientific">Anguilla anguilla</name>
    <name type="common">European freshwater eel</name>
    <name type="synonym">Muraena anguilla</name>
    <dbReference type="NCBI Taxonomy" id="7936"/>
    <lineage>
        <taxon>Eukaryota</taxon>
        <taxon>Metazoa</taxon>
        <taxon>Chordata</taxon>
        <taxon>Craniata</taxon>
        <taxon>Vertebrata</taxon>
        <taxon>Euteleostomi</taxon>
        <taxon>Actinopterygii</taxon>
        <taxon>Neopterygii</taxon>
        <taxon>Teleostei</taxon>
        <taxon>Anguilliformes</taxon>
        <taxon>Anguillidae</taxon>
        <taxon>Anguilla</taxon>
    </lineage>
</organism>